<dbReference type="EMBL" id="MFZO01000018">
    <property type="protein sequence ID" value="OGK25156.1"/>
    <property type="molecule type" value="Genomic_DNA"/>
</dbReference>
<protein>
    <submittedName>
        <fullName evidence="1">Uncharacterized protein</fullName>
    </submittedName>
</protein>
<name>A0A1F7H2S0_9BACT</name>
<gene>
    <name evidence="1" type="ORF">A3C25_02430</name>
</gene>
<comment type="caution">
    <text evidence="1">The sequence shown here is derived from an EMBL/GenBank/DDBJ whole genome shotgun (WGS) entry which is preliminary data.</text>
</comment>
<evidence type="ECO:0000313" key="1">
    <source>
        <dbReference type="EMBL" id="OGK25156.1"/>
    </source>
</evidence>
<proteinExistence type="predicted"/>
<dbReference type="Proteomes" id="UP000177913">
    <property type="component" value="Unassembled WGS sequence"/>
</dbReference>
<reference evidence="1 2" key="1">
    <citation type="journal article" date="2016" name="Nat. Commun.">
        <title>Thousands of microbial genomes shed light on interconnected biogeochemical processes in an aquifer system.</title>
        <authorList>
            <person name="Anantharaman K."/>
            <person name="Brown C.T."/>
            <person name="Hug L.A."/>
            <person name="Sharon I."/>
            <person name="Castelle C.J."/>
            <person name="Probst A.J."/>
            <person name="Thomas B.C."/>
            <person name="Singh A."/>
            <person name="Wilkins M.J."/>
            <person name="Karaoz U."/>
            <person name="Brodie E.L."/>
            <person name="Williams K.H."/>
            <person name="Hubbard S.S."/>
            <person name="Banfield J.F."/>
        </authorList>
    </citation>
    <scope>NUCLEOTIDE SEQUENCE [LARGE SCALE GENOMIC DNA]</scope>
</reference>
<dbReference type="AlphaFoldDB" id="A0A1F7H2S0"/>
<sequence length="87" mass="9897">MKKLIRTTITIPENLYRQAKVNAAFLRESFSAYVVSSLEQKVTGSSLTKKGKKIDPMKTLGVFSLGVKKIPSREKLYDKYLKRKMGI</sequence>
<organism evidence="1 2">
    <name type="scientific">Candidatus Roizmanbacteria bacterium RIFCSPHIGHO2_02_FULL_38_11</name>
    <dbReference type="NCBI Taxonomy" id="1802039"/>
    <lineage>
        <taxon>Bacteria</taxon>
        <taxon>Candidatus Roizmaniibacteriota</taxon>
    </lineage>
</organism>
<accession>A0A1F7H2S0</accession>
<evidence type="ECO:0000313" key="2">
    <source>
        <dbReference type="Proteomes" id="UP000177913"/>
    </source>
</evidence>